<dbReference type="InterPro" id="IPR051922">
    <property type="entry name" value="Bact_Sporulation_Assoc"/>
</dbReference>
<evidence type="ECO:0000313" key="2">
    <source>
        <dbReference type="EMBL" id="MCS0500503.1"/>
    </source>
</evidence>
<proteinExistence type="predicted"/>
<sequence length="539" mass="54650">MTLTRPRSLAIALLVGALVAIGGVAPAQADTPHGTIRGSLSFDSGSGTQSVGAQLTATNLATGDVTSQGYLAGYSLYLTPGRYLVEARFECPTGTPCITSLWAGNTPYRSQSQVVTVTDGVETFVDFVTRPGGTIGGTVADATDGAVGSLAAQAHLIDSVSGDLTQWSAKAIVTAGGGYTITGVPAGDYLVRFVPAGFALAGAEYWNDADWIVDSELVTVSDEATPVTGIDGTVGDAGVYSSRFSGADRFQMAVGISQLYSPGIDVVFVTNGLNFPDALSAGPLGAAYGGPILLVTPTSVPSSVATELARLQPANIVVVGGVNSVSPAVFSQLAGYTDNISRVDGADRFAASRNLVSTGFDTSDTVYIATGHNFPDALAAGAAAAFEHAPVVLVDGHATSVDAATAQLLAQLETKRIIVVGGPASVTPGLVASLSGLPGVGEVVRRSGSDRFEAAASLNQATFPVADTVMLATGLNFPDALAGGPLAGGWQAPIYLVQRDCVPMSVISEIVRLQPHEIDVLGGPNSVSDAVMTLTPCGV</sequence>
<feature type="chain" id="PRO_5046429231" evidence="1">
    <location>
        <begin position="30"/>
        <end position="539"/>
    </location>
</feature>
<dbReference type="Pfam" id="PF04122">
    <property type="entry name" value="CW_binding_2"/>
    <property type="match status" value="3"/>
</dbReference>
<reference evidence="2 3" key="1">
    <citation type="submission" date="2022-08" db="EMBL/GenBank/DDBJ databases">
        <authorList>
            <person name="Li F."/>
        </authorList>
    </citation>
    <scope>NUCLEOTIDE SEQUENCE [LARGE SCALE GENOMIC DNA]</scope>
    <source>
        <strain evidence="2 3">10F1B-8-1</strain>
    </source>
</reference>
<dbReference type="PANTHER" id="PTHR30032:SF1">
    <property type="entry name" value="N-ACETYLMURAMOYL-L-ALANINE AMIDASE LYTC"/>
    <property type="match status" value="1"/>
</dbReference>
<gene>
    <name evidence="2" type="ORF">NUH29_13185</name>
</gene>
<accession>A0ABT1ZIF8</accession>
<name>A0ABT1ZIF8_9MICO</name>
<dbReference type="Gene3D" id="3.40.50.12090">
    <property type="match status" value="1"/>
</dbReference>
<evidence type="ECO:0000313" key="3">
    <source>
        <dbReference type="Proteomes" id="UP001205337"/>
    </source>
</evidence>
<dbReference type="SUPFAM" id="SSF49452">
    <property type="entry name" value="Starch-binding domain-like"/>
    <property type="match status" value="1"/>
</dbReference>
<feature type="signal peptide" evidence="1">
    <location>
        <begin position="1"/>
        <end position="29"/>
    </location>
</feature>
<dbReference type="EMBL" id="JANTHX010000008">
    <property type="protein sequence ID" value="MCS0500503.1"/>
    <property type="molecule type" value="Genomic_DNA"/>
</dbReference>
<organism evidence="2 3">
    <name type="scientific">Protaetiibacter mangrovi</name>
    <dbReference type="NCBI Taxonomy" id="2970926"/>
    <lineage>
        <taxon>Bacteria</taxon>
        <taxon>Bacillati</taxon>
        <taxon>Actinomycetota</taxon>
        <taxon>Actinomycetes</taxon>
        <taxon>Micrococcales</taxon>
        <taxon>Microbacteriaceae</taxon>
        <taxon>Protaetiibacter</taxon>
    </lineage>
</organism>
<keyword evidence="3" id="KW-1185">Reference proteome</keyword>
<protein>
    <submittedName>
        <fullName evidence="2">Cell wall-binding repeat-containing protein</fullName>
    </submittedName>
</protein>
<dbReference type="PANTHER" id="PTHR30032">
    <property type="entry name" value="N-ACETYLMURAMOYL-L-ALANINE AMIDASE-RELATED"/>
    <property type="match status" value="1"/>
</dbReference>
<dbReference type="Proteomes" id="UP001205337">
    <property type="component" value="Unassembled WGS sequence"/>
</dbReference>
<dbReference type="RefSeq" id="WP_258799677.1">
    <property type="nucleotide sequence ID" value="NZ_JANTHX010000008.1"/>
</dbReference>
<dbReference type="InterPro" id="IPR013784">
    <property type="entry name" value="Carb-bd-like_fold"/>
</dbReference>
<evidence type="ECO:0000256" key="1">
    <source>
        <dbReference type="SAM" id="SignalP"/>
    </source>
</evidence>
<keyword evidence="1" id="KW-0732">Signal</keyword>
<comment type="caution">
    <text evidence="2">The sequence shown here is derived from an EMBL/GenBank/DDBJ whole genome shotgun (WGS) entry which is preliminary data.</text>
</comment>
<dbReference type="InterPro" id="IPR007253">
    <property type="entry name" value="Cell_wall-bd_2"/>
</dbReference>